<organism evidence="7 8">
    <name type="scientific">Frankliniella fusca</name>
    <dbReference type="NCBI Taxonomy" id="407009"/>
    <lineage>
        <taxon>Eukaryota</taxon>
        <taxon>Metazoa</taxon>
        <taxon>Ecdysozoa</taxon>
        <taxon>Arthropoda</taxon>
        <taxon>Hexapoda</taxon>
        <taxon>Insecta</taxon>
        <taxon>Pterygota</taxon>
        <taxon>Neoptera</taxon>
        <taxon>Paraneoptera</taxon>
        <taxon>Thysanoptera</taxon>
        <taxon>Terebrantia</taxon>
        <taxon>Thripoidea</taxon>
        <taxon>Thripidae</taxon>
        <taxon>Frankliniella</taxon>
    </lineage>
</organism>
<dbReference type="GO" id="GO:0016787">
    <property type="term" value="F:hydrolase activity"/>
    <property type="evidence" value="ECO:0007669"/>
    <property type="project" value="UniProtKB-KW"/>
</dbReference>
<dbReference type="AlphaFoldDB" id="A0AAE1LGK4"/>
<feature type="region of interest" description="Disordered" evidence="5">
    <location>
        <begin position="178"/>
        <end position="201"/>
    </location>
</feature>
<reference evidence="7" key="2">
    <citation type="journal article" date="2023" name="BMC Genomics">
        <title>Pest status, molecular evolution, and epigenetic factors derived from the genome assembly of Frankliniella fusca, a thysanopteran phytovirus vector.</title>
        <authorList>
            <person name="Catto M.A."/>
            <person name="Labadie P.E."/>
            <person name="Jacobson A.L."/>
            <person name="Kennedy G.G."/>
            <person name="Srinivasan R."/>
            <person name="Hunt B.G."/>
        </authorList>
    </citation>
    <scope>NUCLEOTIDE SEQUENCE</scope>
    <source>
        <strain evidence="7">PL_HMW_Pooled</strain>
    </source>
</reference>
<proteinExistence type="predicted"/>
<dbReference type="PANTHER" id="PTHR47961:SF6">
    <property type="entry name" value="DNA-DIRECTED DNA POLYMERASE"/>
    <property type="match status" value="1"/>
</dbReference>
<dbReference type="InterPro" id="IPR001650">
    <property type="entry name" value="Helicase_C-like"/>
</dbReference>
<evidence type="ECO:0000313" key="7">
    <source>
        <dbReference type="EMBL" id="KAK3918918.1"/>
    </source>
</evidence>
<protein>
    <submittedName>
        <fullName evidence="7">Helicase and polymerase-containing protein TEBICHI</fullName>
    </submittedName>
</protein>
<dbReference type="Pfam" id="PF00271">
    <property type="entry name" value="Helicase_C"/>
    <property type="match status" value="1"/>
</dbReference>
<keyword evidence="3 7" id="KW-0347">Helicase</keyword>
<dbReference type="PROSITE" id="PS51194">
    <property type="entry name" value="HELICASE_CTER"/>
    <property type="match status" value="1"/>
</dbReference>
<dbReference type="PANTHER" id="PTHR47961">
    <property type="entry name" value="DNA POLYMERASE THETA, PUTATIVE (AFU_ORTHOLOGUE AFUA_1G05260)-RELATED"/>
    <property type="match status" value="1"/>
</dbReference>
<dbReference type="EMBL" id="JAHWGI010000968">
    <property type="protein sequence ID" value="KAK3918918.1"/>
    <property type="molecule type" value="Genomic_DNA"/>
</dbReference>
<keyword evidence="8" id="KW-1185">Reference proteome</keyword>
<feature type="domain" description="Helicase C-terminal" evidence="6">
    <location>
        <begin position="1"/>
        <end position="134"/>
    </location>
</feature>
<evidence type="ECO:0000256" key="3">
    <source>
        <dbReference type="ARBA" id="ARBA00022806"/>
    </source>
</evidence>
<dbReference type="InterPro" id="IPR050474">
    <property type="entry name" value="Hel308_SKI2-like"/>
</dbReference>
<evidence type="ECO:0000256" key="1">
    <source>
        <dbReference type="ARBA" id="ARBA00022741"/>
    </source>
</evidence>
<dbReference type="GO" id="GO:0004386">
    <property type="term" value="F:helicase activity"/>
    <property type="evidence" value="ECO:0007669"/>
    <property type="project" value="UniProtKB-KW"/>
</dbReference>
<evidence type="ECO:0000313" key="8">
    <source>
        <dbReference type="Proteomes" id="UP001219518"/>
    </source>
</evidence>
<comment type="caution">
    <text evidence="7">The sequence shown here is derived from an EMBL/GenBank/DDBJ whole genome shotgun (WGS) entry which is preliminary data.</text>
</comment>
<feature type="compositionally biased region" description="Polar residues" evidence="5">
    <location>
        <begin position="191"/>
        <end position="201"/>
    </location>
</feature>
<name>A0AAE1LGK4_9NEOP</name>
<dbReference type="GO" id="GO:0005524">
    <property type="term" value="F:ATP binding"/>
    <property type="evidence" value="ECO:0007669"/>
    <property type="project" value="UniProtKB-KW"/>
</dbReference>
<dbReference type="Proteomes" id="UP001219518">
    <property type="component" value="Unassembled WGS sequence"/>
</dbReference>
<gene>
    <name evidence="7" type="ORF">KUF71_001042</name>
</gene>
<evidence type="ECO:0000259" key="6">
    <source>
        <dbReference type="PROSITE" id="PS51194"/>
    </source>
</evidence>
<keyword evidence="4" id="KW-0067">ATP-binding</keyword>
<sequence>MVNPVLQRGISVGVAVHSSALHAVERKVLENAFSKKIISVVCATSTLSAGINLPANRVIIRDPHIGRDFLKCTRYLQMTGRCGRTCISDESADSFVLVSPSDVGRFQQLFENHVESVRSQLIHDEAFFRKNEYPNEVHENSFNGFTRIITGMVDIAKMMPPSDLLAAYRMTLLNQAGAPPSHVQVPDTEDNTGSASESTETKMTAEPLLLKLKVSSFAYSGPRWDTAGEDSACTIRHASEKEKEDVIRSLDLAVSKLRLGKSMSLPIISQSPTSFASAATFAYLSLNDASDFLDETDKVKHQMSLTNPLVLLFFSLTPDISKQIATSPGSIDTMLITKEVSHDMPASFITQHVSQCTTVATLSYGKLLYKLLDLAAAPSDPRYIEAKYAMTKLHKAITLPRLHEAAKKTKIDLVKSKN</sequence>
<dbReference type="SUPFAM" id="SSF52540">
    <property type="entry name" value="P-loop containing nucleoside triphosphate hydrolases"/>
    <property type="match status" value="1"/>
</dbReference>
<reference evidence="7" key="1">
    <citation type="submission" date="2021-07" db="EMBL/GenBank/DDBJ databases">
        <authorList>
            <person name="Catto M.A."/>
            <person name="Jacobson A."/>
            <person name="Kennedy G."/>
            <person name="Labadie P."/>
            <person name="Hunt B.G."/>
            <person name="Srinivasan R."/>
        </authorList>
    </citation>
    <scope>NUCLEOTIDE SEQUENCE</scope>
    <source>
        <strain evidence="7">PL_HMW_Pooled</strain>
        <tissue evidence="7">Head</tissue>
    </source>
</reference>
<accession>A0AAE1LGK4</accession>
<dbReference type="SMART" id="SM00490">
    <property type="entry name" value="HELICc"/>
    <property type="match status" value="1"/>
</dbReference>
<dbReference type="InterPro" id="IPR027417">
    <property type="entry name" value="P-loop_NTPase"/>
</dbReference>
<evidence type="ECO:0000256" key="2">
    <source>
        <dbReference type="ARBA" id="ARBA00022801"/>
    </source>
</evidence>
<keyword evidence="1" id="KW-0547">Nucleotide-binding</keyword>
<keyword evidence="2" id="KW-0378">Hydrolase</keyword>
<evidence type="ECO:0000256" key="4">
    <source>
        <dbReference type="ARBA" id="ARBA00022840"/>
    </source>
</evidence>
<evidence type="ECO:0000256" key="5">
    <source>
        <dbReference type="SAM" id="MobiDB-lite"/>
    </source>
</evidence>
<dbReference type="Gene3D" id="3.40.50.300">
    <property type="entry name" value="P-loop containing nucleotide triphosphate hydrolases"/>
    <property type="match status" value="1"/>
</dbReference>